<protein>
    <submittedName>
        <fullName evidence="2">Alpha/Beta hydrolase protein</fullName>
    </submittedName>
</protein>
<dbReference type="GO" id="GO:0016787">
    <property type="term" value="F:hydrolase activity"/>
    <property type="evidence" value="ECO:0007669"/>
    <property type="project" value="UniProtKB-KW"/>
</dbReference>
<comment type="caution">
    <text evidence="2">The sequence shown here is derived from an EMBL/GenBank/DDBJ whole genome shotgun (WGS) entry which is preliminary data.</text>
</comment>
<feature type="domain" description="Serine aminopeptidase S33" evidence="1">
    <location>
        <begin position="23"/>
        <end position="258"/>
    </location>
</feature>
<dbReference type="SUPFAM" id="SSF53474">
    <property type="entry name" value="alpha/beta-Hydrolases"/>
    <property type="match status" value="1"/>
</dbReference>
<dbReference type="InterPro" id="IPR022742">
    <property type="entry name" value="Hydrolase_4"/>
</dbReference>
<dbReference type="PRINTS" id="PR00111">
    <property type="entry name" value="ABHYDROLASE"/>
</dbReference>
<dbReference type="InterPro" id="IPR029058">
    <property type="entry name" value="AB_hydrolase_fold"/>
</dbReference>
<dbReference type="RefSeq" id="XP_040723879.1">
    <property type="nucleotide sequence ID" value="XM_040867944.1"/>
</dbReference>
<name>A0A1Y2F6I4_PROLT</name>
<dbReference type="InterPro" id="IPR000073">
    <property type="entry name" value="AB_hydrolase_1"/>
</dbReference>
<dbReference type="EMBL" id="MCFI01000015">
    <property type="protein sequence ID" value="ORY79508.1"/>
    <property type="molecule type" value="Genomic_DNA"/>
</dbReference>
<accession>A0A1Y2F6I4</accession>
<keyword evidence="3" id="KW-1185">Reference proteome</keyword>
<dbReference type="OMA" id="QNAQNLW"/>
<organism evidence="2 3">
    <name type="scientific">Protomyces lactucae-debilis</name>
    <dbReference type="NCBI Taxonomy" id="2754530"/>
    <lineage>
        <taxon>Eukaryota</taxon>
        <taxon>Fungi</taxon>
        <taxon>Dikarya</taxon>
        <taxon>Ascomycota</taxon>
        <taxon>Taphrinomycotina</taxon>
        <taxon>Taphrinomycetes</taxon>
        <taxon>Taphrinales</taxon>
        <taxon>Protomycetaceae</taxon>
        <taxon>Protomyces</taxon>
    </lineage>
</organism>
<dbReference type="GeneID" id="63784543"/>
<dbReference type="Proteomes" id="UP000193685">
    <property type="component" value="Unassembled WGS sequence"/>
</dbReference>
<gene>
    <name evidence="2" type="ORF">BCR37DRAFT_349698</name>
</gene>
<evidence type="ECO:0000313" key="2">
    <source>
        <dbReference type="EMBL" id="ORY79508.1"/>
    </source>
</evidence>
<proteinExistence type="predicted"/>
<evidence type="ECO:0000259" key="1">
    <source>
        <dbReference type="Pfam" id="PF12146"/>
    </source>
</evidence>
<dbReference type="Pfam" id="PF12146">
    <property type="entry name" value="Hydrolase_4"/>
    <property type="match status" value="1"/>
</dbReference>
<dbReference type="STRING" id="56484.A0A1Y2F6I4"/>
<evidence type="ECO:0000313" key="3">
    <source>
        <dbReference type="Proteomes" id="UP000193685"/>
    </source>
</evidence>
<dbReference type="Gene3D" id="3.40.50.1820">
    <property type="entry name" value="alpha/beta hydrolase"/>
    <property type="match status" value="1"/>
</dbReference>
<sequence>MKYSEIPAEQFKFETKTWEPTGNPVATVIWVHGFQEYAERTAHVYEQLAASGIQVFAFSQRGFGHSATKETAGITGGWPQQLRDIDYFVKTKKQAGVPLYLWGHSMGGALTLKYCLDGEHRHLLAGAISSAPLIEQAPSAKPNFLVLQAGKLAAKFLPDKQMSVVVAVKDCTRDPEFIAKGEADELLRPYGSLRGVGDMLSGGETLLHEANTKRFTTPILLVHGSGDLVTSCPATERFYKAIASSDKQFIEYPGAYHESESTFSS</sequence>
<dbReference type="AlphaFoldDB" id="A0A1Y2F6I4"/>
<dbReference type="OrthoDB" id="10249433at2759"/>
<dbReference type="InterPro" id="IPR051044">
    <property type="entry name" value="MAG_DAG_Lipase"/>
</dbReference>
<keyword evidence="2" id="KW-0378">Hydrolase</keyword>
<reference evidence="2 3" key="1">
    <citation type="submission" date="2016-07" db="EMBL/GenBank/DDBJ databases">
        <title>Pervasive Adenine N6-methylation of Active Genes in Fungi.</title>
        <authorList>
            <consortium name="DOE Joint Genome Institute"/>
            <person name="Mondo S.J."/>
            <person name="Dannebaum R.O."/>
            <person name="Kuo R.C."/>
            <person name="Labutti K."/>
            <person name="Haridas S."/>
            <person name="Kuo A."/>
            <person name="Salamov A."/>
            <person name="Ahrendt S.R."/>
            <person name="Lipzen A."/>
            <person name="Sullivan W."/>
            <person name="Andreopoulos W.B."/>
            <person name="Clum A."/>
            <person name="Lindquist E."/>
            <person name="Daum C."/>
            <person name="Ramamoorthy G.K."/>
            <person name="Gryganskyi A."/>
            <person name="Culley D."/>
            <person name="Magnuson J.K."/>
            <person name="James T.Y."/>
            <person name="O'Malley M.A."/>
            <person name="Stajich J.E."/>
            <person name="Spatafora J.W."/>
            <person name="Visel A."/>
            <person name="Grigoriev I.V."/>
        </authorList>
    </citation>
    <scope>NUCLEOTIDE SEQUENCE [LARGE SCALE GENOMIC DNA]</scope>
    <source>
        <strain evidence="2 3">12-1054</strain>
    </source>
</reference>
<dbReference type="PANTHER" id="PTHR11614">
    <property type="entry name" value="PHOSPHOLIPASE-RELATED"/>
    <property type="match status" value="1"/>
</dbReference>